<dbReference type="SUPFAM" id="SSF51735">
    <property type="entry name" value="NAD(P)-binding Rossmann-fold domains"/>
    <property type="match status" value="1"/>
</dbReference>
<keyword evidence="1" id="KW-0596">Phosphopantetheine</keyword>
<dbReference type="eggNOG" id="KOG1178">
    <property type="taxonomic scope" value="Eukaryota"/>
</dbReference>
<dbReference type="SUPFAM" id="SSF52777">
    <property type="entry name" value="CoA-dependent acyltransferases"/>
    <property type="match status" value="7"/>
</dbReference>
<dbReference type="EMBL" id="ABSU01000002">
    <property type="protein sequence ID" value="EFE36193.1"/>
    <property type="molecule type" value="Genomic_DNA"/>
</dbReference>
<dbReference type="FunFam" id="3.30.300.30:FF:000015">
    <property type="entry name" value="Nonribosomal peptide synthase SidD"/>
    <property type="match status" value="3"/>
</dbReference>
<comment type="caution">
    <text evidence="6">The sequence shown here is derived from an EMBL/GenBank/DDBJ whole genome shotgun (WGS) entry which is preliminary data.</text>
</comment>
<dbReference type="PANTHER" id="PTHR45527">
    <property type="entry name" value="NONRIBOSOMAL PEPTIDE SYNTHETASE"/>
    <property type="match status" value="1"/>
</dbReference>
<dbReference type="STRING" id="663331.D4ALD4"/>
<dbReference type="Gene3D" id="3.30.559.10">
    <property type="entry name" value="Chloramphenicol acetyltransferase-like domain"/>
    <property type="match status" value="3"/>
</dbReference>
<gene>
    <name evidence="6" type="ORF">ARB_05131</name>
</gene>
<dbReference type="Gene3D" id="3.40.50.12780">
    <property type="entry name" value="N-terminal domain of ligase-like"/>
    <property type="match status" value="3"/>
</dbReference>
<dbReference type="KEGG" id="abe:ARB_05131"/>
<dbReference type="CDD" id="cd19545">
    <property type="entry name" value="FUM14_C_NRPS-like"/>
    <property type="match status" value="1"/>
</dbReference>
<dbReference type="InterPro" id="IPR013120">
    <property type="entry name" value="FAR_NAD-bd"/>
</dbReference>
<protein>
    <submittedName>
        <fullName evidence="6">Nonribosomal peptide synthase, putative</fullName>
    </submittedName>
</protein>
<feature type="domain" description="Carrier" evidence="5">
    <location>
        <begin position="3445"/>
        <end position="3521"/>
    </location>
</feature>
<name>D4ALD4_ARTBC</name>
<evidence type="ECO:0000256" key="4">
    <source>
        <dbReference type="ARBA" id="ARBA00022737"/>
    </source>
</evidence>
<dbReference type="InterPro" id="IPR009081">
    <property type="entry name" value="PP-bd_ACP"/>
</dbReference>
<dbReference type="Gene3D" id="3.40.50.720">
    <property type="entry name" value="NAD(P)-binding Rossmann-like Domain"/>
    <property type="match status" value="1"/>
</dbReference>
<evidence type="ECO:0000256" key="1">
    <source>
        <dbReference type="ARBA" id="ARBA00022450"/>
    </source>
</evidence>
<proteinExistence type="predicted"/>
<keyword evidence="2" id="KW-0597">Phosphoprotein</keyword>
<dbReference type="HOGENOM" id="CLU_000022_60_4_1"/>
<dbReference type="FunFam" id="3.30.559.30:FF:000002">
    <property type="entry name" value="Nonribosomal peptide synthase Pes1"/>
    <property type="match status" value="1"/>
</dbReference>
<keyword evidence="3" id="KW-0436">Ligase</keyword>
<dbReference type="SUPFAM" id="SSF47336">
    <property type="entry name" value="ACP-like"/>
    <property type="match status" value="3"/>
</dbReference>
<dbReference type="InterPro" id="IPR006162">
    <property type="entry name" value="Ppantetheine_attach_site"/>
</dbReference>
<dbReference type="InterPro" id="IPR010071">
    <property type="entry name" value="AA_adenyl_dom"/>
</dbReference>
<dbReference type="PROSITE" id="PS00012">
    <property type="entry name" value="PHOSPHOPANTETHEINE"/>
    <property type="match status" value="2"/>
</dbReference>
<dbReference type="NCBIfam" id="TIGR01733">
    <property type="entry name" value="AA-adenyl-dom"/>
    <property type="match status" value="3"/>
</dbReference>
<dbReference type="CDD" id="cd19542">
    <property type="entry name" value="CT_NRPS-like"/>
    <property type="match status" value="1"/>
</dbReference>
<dbReference type="InterPro" id="IPR036736">
    <property type="entry name" value="ACP-like_sf"/>
</dbReference>
<dbReference type="CDD" id="cd05918">
    <property type="entry name" value="A_NRPS_SidN3_like"/>
    <property type="match status" value="3"/>
</dbReference>
<dbReference type="Gene3D" id="3.30.300.30">
    <property type="match status" value="3"/>
</dbReference>
<dbReference type="InterPro" id="IPR001242">
    <property type="entry name" value="Condensation_dom"/>
</dbReference>
<evidence type="ECO:0000256" key="2">
    <source>
        <dbReference type="ARBA" id="ARBA00022553"/>
    </source>
</evidence>
<dbReference type="Pfam" id="PF00668">
    <property type="entry name" value="Condensation"/>
    <property type="match status" value="3"/>
</dbReference>
<dbReference type="FunFam" id="3.30.559.30:FF:000003">
    <property type="entry name" value="Nonribosomal peptide synthase SidD"/>
    <property type="match status" value="1"/>
</dbReference>
<evidence type="ECO:0000256" key="3">
    <source>
        <dbReference type="ARBA" id="ARBA00022598"/>
    </source>
</evidence>
<dbReference type="InterPro" id="IPR045851">
    <property type="entry name" value="AMP-bd_C_sf"/>
</dbReference>
<dbReference type="GO" id="GO:0016874">
    <property type="term" value="F:ligase activity"/>
    <property type="evidence" value="ECO:0007669"/>
    <property type="project" value="UniProtKB-KW"/>
</dbReference>
<dbReference type="Gene3D" id="1.10.1200.10">
    <property type="entry name" value="ACP-like"/>
    <property type="match status" value="3"/>
</dbReference>
<feature type="domain" description="Carrier" evidence="5">
    <location>
        <begin position="2371"/>
        <end position="2447"/>
    </location>
</feature>
<evidence type="ECO:0000313" key="7">
    <source>
        <dbReference type="Proteomes" id="UP000008866"/>
    </source>
</evidence>
<keyword evidence="4" id="KW-0677">Repeat</keyword>
<dbReference type="CDD" id="cd19534">
    <property type="entry name" value="E_NRPS"/>
    <property type="match status" value="1"/>
</dbReference>
<dbReference type="GO" id="GO:0031177">
    <property type="term" value="F:phosphopantetheine binding"/>
    <property type="evidence" value="ECO:0007669"/>
    <property type="project" value="InterPro"/>
</dbReference>
<dbReference type="NCBIfam" id="NF003417">
    <property type="entry name" value="PRK04813.1"/>
    <property type="match status" value="3"/>
</dbReference>
<dbReference type="OMA" id="IRHEAIS"/>
<reference evidence="7" key="1">
    <citation type="journal article" date="2011" name="Genome Biol.">
        <title>Comparative and functional genomics provide insights into the pathogenicity of dermatophytic fungi.</title>
        <authorList>
            <person name="Burmester A."/>
            <person name="Shelest E."/>
            <person name="Gloeckner G."/>
            <person name="Heddergott C."/>
            <person name="Schindler S."/>
            <person name="Staib P."/>
            <person name="Heidel A."/>
            <person name="Felder M."/>
            <person name="Petzold A."/>
            <person name="Szafranski K."/>
            <person name="Feuermann M."/>
            <person name="Pedruzzi I."/>
            <person name="Priebe S."/>
            <person name="Groth M."/>
            <person name="Winkler R."/>
            <person name="Li W."/>
            <person name="Kniemeyer O."/>
            <person name="Schroeckh V."/>
            <person name="Hertweck C."/>
            <person name="Hube B."/>
            <person name="White T.C."/>
            <person name="Platzer M."/>
            <person name="Guthke R."/>
            <person name="Heitman J."/>
            <person name="Woestemeyer J."/>
            <person name="Zipfel P.F."/>
            <person name="Monod M."/>
            <person name="Brakhage A.A."/>
        </authorList>
    </citation>
    <scope>NUCLEOTIDE SEQUENCE [LARGE SCALE GENOMIC DNA]</scope>
    <source>
        <strain evidence="7">ATCC MYA-4681 / CBS 112371</strain>
    </source>
</reference>
<dbReference type="InterPro" id="IPR000873">
    <property type="entry name" value="AMP-dep_synth/lig_dom"/>
</dbReference>
<feature type="domain" description="Carrier" evidence="5">
    <location>
        <begin position="834"/>
        <end position="910"/>
    </location>
</feature>
<dbReference type="Pfam" id="PF07993">
    <property type="entry name" value="NAD_binding_4"/>
    <property type="match status" value="1"/>
</dbReference>
<evidence type="ECO:0000313" key="6">
    <source>
        <dbReference type="EMBL" id="EFE36193.1"/>
    </source>
</evidence>
<dbReference type="GO" id="GO:0043041">
    <property type="term" value="P:amino acid activation for nonribosomal peptide biosynthetic process"/>
    <property type="evidence" value="ECO:0007669"/>
    <property type="project" value="TreeGrafter"/>
</dbReference>
<dbReference type="InterPro" id="IPR023213">
    <property type="entry name" value="CAT-like_dom_sf"/>
</dbReference>
<dbReference type="SMART" id="SM00823">
    <property type="entry name" value="PKS_PP"/>
    <property type="match status" value="3"/>
</dbReference>
<sequence length="3911" mass="434254">MGSRPHPSIVRHGNADVCLNLFGYQRPNTLKRQTFVGFEQDNHLSSTRGDSMAPYLSTQASFPLPVDQFENHPTSKVPIVQVKEELAQFCLELSSDLEDFCAKSGITSLQILLAAWAITLRYYTASESVTIGSIVWHCDGPCYNGQYEVGLDDDTPLLRAVEQFKHQPDCVSRDSNSTSPDTLMVDTFVIQNLSTSALPFNHSPIFNIRGCKIPTSHTIIVDIINNGRREQVELDIYLNESWGKHIVNMLRTFEQVVAEMLCKPTGKLGDLDLCSAWDITTLATWNGEISTEGSDKCVHDMISLRCAEDPNYTAIQSWDGNMSYGELDELSSALAVRLIASHPSVGPETFIPLLFEKSKWTVVSLLAVIKAGAGFVLLDPSLPLKRLEDICRQVEATVVITSPQHSVLASTLEAPMFIASEKTIGTHTPLDYHLTSAQPSNPLYAIFTSGSTGNPKGIVIEHGSFLSSALAYIKTVDLNRTSRVLQFASYAFDVSVSDILYSLLSGATLCIPSDAERNNNLVELIDRLKPNWMDLTPSFLRSLSPADLYTVRTIVLSGEAMTQDVITKWDSEVRLLNVYGPAECSIQSTVQTAVAADPVNIGHAITGASWVVSPSDHNRLMPIGAIGELLVEGSHVGRGYIGNPENTQKVFIKSTEWLPEFRKDHQALYKTGDLVQYQPDGSMRYIGRKDTQVKLRGQRIELAEVEHYARECFSEARDVVTEMVKPQYEGGTPMLIAFVYCPEDHIGRNASESREEAIFAKPDDCFRDRSANAREKMANSLPNYMIPTIFIPLARVPLSATGKTDRKLLRSLAAALPRVNLDSYSMNINKSRILPSTDMEKCLHSVFAEVLNLAPEMLSIDDDFFRSGGDSITAMQVITQCRKQGIVLALSEIFRLKTIMKIAKGATFGATTTLSRQQQEDHIGVPFGLSPIQDMYFEDCPEGHNDFNQSFFLAFARPVGEVELTNAIERLITRHSMLRARFHRCSEGKWTQSISRDVLGSYRLRSHQLSRREEVTAIMVKSQTRLNPQTGPLFSVDLIEIANDKTQYVFLVAHHLVIDLVSWRILLAELEEVLETGAISQDVPMPFQAWYRLQSEYAQKYLPPQKALHFRPVPIETDYWGMKGRKNIYGNVIHAHLKVDEGLTSRLLKDANLAFDTQPVEILHASLLHSFMKCFPDREPPLIFNEGHGREPWDNSIDISRTVGWFTTIWPTEVLMDDRKDVVDLVRRVKDGRRKVPGRGWPYFASRYLNDEGREAFNGYTPFEVVFNFHGLYQQLERKDGLLQQVPWKYEASCDNGPNVVLPGLFEITAVIIHGSLQFEFMYSREMKHQDAIGQWIRNCASSLREAVEGLIAHEESPTLSDFPLLPLTYQGLTQLTTEVLPQSGLSLADIDEIYPCLPMQEGILLSQLRNNSHYQTRTMIELISANGSINMDRIRDAWQQVTDRHSSLRTVFVKSSLSTAMYDQLVLKSMPAQVNILPCAVDNDAVEILHRERRTFSELGKPLHLLTVCTNSDGRVLADLGFNHAIIDGMSISTLLEDFELAYLGKLPPSQGPRYSEFVTYIRSMSQQDTRDYWMNYLKTSEPCLFPVITNGTSLVSEEEPNSLERVKISFGNLSRLQDWCRAQDITLSTLLRVSWALVLRCFTHMDDVCFGYVNSGREAPIDGIEGIVGLCANIITCRFDMSNARRIADIIQSDKVDFLNSLSHQNASLADIMHEINMANQALFNTVLSIQNKSTAGDEKRDFMVDELYEVDPTEYDISVNIEISGAGKNIDAYLGYWTSRLSQWQANNVSTTLSHIVSEIVATSTLPTVGQLDYFAAEHKWQVAKWNIDEAATVNCCTHEIIQTRSNRQPEAQAICSWDGNFTYRELDELSSKLATKLIGAGVKPEAIVPLYFEKCKWAPVAILAVLKAGGAFVLLDPSYPKQRLQKIYHDSNATLVVTSQHLATGAEQLTDRVIIAHEDISAWDIDEASLNMTSVTPKNAMYSIFTSGSTGEPKGVIIEHAAFLTSARAHTAALHLDSRSRVFQFASYTFDASVCEILSVLLVGGCICIPSEQDRWNDIPGAVARLGVNWIFMTPALARSLDPSRFPSLKTMVVGGEAITPVETHLWCDKLQLLLAYGPSECSVICSVTNPVATTTDPRNLGRIFSGSSWIVDQNDHNKLVPIGAVGELLIEGPLIAREYINRPEKNAEAFIEDPSWLYNFRWGQGSRFYKTGDLVQYAIDGTIRYIGRKDTQVKLRGQRLELGEIEHRLRRTFRGAKDVIVDVVLSSIKKTRILIGFVYCGHTETSSLDRLWDNPSQEFSLLVQEAKKSLQKELPGYMIPDMILPLASIPLTKNGKCDRKLLLKEVEAMSAESLLMLSNETLSKSMPSNAIQRKLQSLVCQVLSQPEDGVGMDDSFFHLGGDSISAMKLVGAARSEKLRVTVADIFKYPRLEDLASVLQHHSNDQTGSIEPFSLLGSGEARESIIQQVINTGSVEREEIEDIYPCTPLQEGMMALSIKIPGAYTMQHVFQLPESVDTKQLQEAWDKTIDAHPILRTRIYQGDSGNAQQVVVREKFCWQQSSNLNSYLDQDRKRPMRLMEPLIRLALIKEQADTPSQYMALTLHHALYDGWSESLLLGAVEAAYRGEELKLTPFSPLIKHISDGHEAAGNFWRTQFSDIKSAAFPSLPSENYSSTPSAFIQRSVRLGSIHRNGFTLNSQLRLAWAVVISQYTACEDVVFGVTVTGRDAQVSGIEMMTGPALATVPLRVRLQSSINVRGNLQQIQDQFAQSIPFEQFGLQNISALGEDAAAACRFNSLLLVQPSVEDCKLDIFNNSVAVPDQSTFDTYPLTLQCTLGRDVIDIQAIFDANVLPHETMERILDQFAHLFEEISKNIDKPMGTIGLVGPEDMRMLKEWNGKPPQKQDLLTHELIQRQCEQQPDAQAVCAWDGDLTYGQLNDLSGQLAAYLNGLGVGTEMIIPLCFEKSKWTTVAMLGVIRAGAAFVLLDPSAQPVQRMSEMCQQVSASLILSSAKYASCLQQLSYQVVTIAEAEPIWTTDISTWRPPSISPSNAIYSVFTSGSTGKPKCITIEHLGFSSSADANREILGLGSKTRVLQFSSYSFDVCIENNLTTLVAGGCICVPSEADCKGDLAKSAREFKVTYVDLTPSVARILEPEDMPTVEIVILGGEAMASEDIARWSKKVRLVNAYGPAECSVTSTIQPDAGHQESPANIGHPCAARCWVVDRHDQSRLLPIGAIGELIIEGPIVGRGYLNNAAASEAFIEAPKWLSTIREGESYRMYKTGDLVQYNFDGTLTYIGRKDLQVKLNGQRIELGEVESHVRRCFRASRDVVAQVVAHSQLGNKPRLVAFVWQGHEQNGIVKGEEPSLFESPSDQFRADVKLAEEKLRQSVPNFMVPTTFIPLSRLPIAASGKTDRKGLLTAMQALSREDIQAYSPVREKRPVSTDMERKIQAIWAKALKMSPADISAGDSFFQLGGDSITAMKVAAAARTEGVFISLQDLFQNAPLEKLAKAGEVKIDVADEPIDWKKEVAVCPELEMPLSKFSPRQSSSDKIEVILTGCTGLLGNEILKQLEASAEISKIHCVAIRAKGTGVARKGNLNSEKVVTYTGDLSLPRLGLSKEDEETILARCGAIIHCGALVSFVQGYQTLYGPNVASTKELARWAMKRFIPYHFVSTAGVGHLSGADFFDQVSVSEYPPPTDGSDGYTASKWASEVYLENVNEKFGLPIYIHRPTNILGTATSQIDVVNNLLTYSRKMKIVPRFINWTGYLDLINVKYVASDIIESVLKLGPASTGRYQVEFIHEGGEIVVPIQQLGEYLGQEAGGAAFETVTLDEWVARANESGINPLVSEYLKDLRDQEIEVSLPLAKCNRTMEALAKLNMDVGVKGTNGTNCSSTNGTNGVNGVH</sequence>
<dbReference type="Pfam" id="PF00501">
    <property type="entry name" value="AMP-binding"/>
    <property type="match status" value="3"/>
</dbReference>
<dbReference type="Pfam" id="PF00550">
    <property type="entry name" value="PP-binding"/>
    <property type="match status" value="3"/>
</dbReference>
<dbReference type="RefSeq" id="XP_003016838.1">
    <property type="nucleotide sequence ID" value="XM_003016792.1"/>
</dbReference>
<dbReference type="GO" id="GO:0005737">
    <property type="term" value="C:cytoplasm"/>
    <property type="evidence" value="ECO:0007669"/>
    <property type="project" value="TreeGrafter"/>
</dbReference>
<dbReference type="InterPro" id="IPR042099">
    <property type="entry name" value="ANL_N_sf"/>
</dbReference>
<evidence type="ECO:0000259" key="5">
    <source>
        <dbReference type="PROSITE" id="PS50075"/>
    </source>
</evidence>
<keyword evidence="7" id="KW-1185">Reference proteome</keyword>
<accession>D4ALD4</accession>
<dbReference type="InterPro" id="IPR036291">
    <property type="entry name" value="NAD(P)-bd_dom_sf"/>
</dbReference>
<dbReference type="Gene3D" id="3.30.559.30">
    <property type="entry name" value="Nonribosomal peptide synthetase, condensation domain"/>
    <property type="match status" value="4"/>
</dbReference>
<organism evidence="6 7">
    <name type="scientific">Arthroderma benhamiae (strain ATCC MYA-4681 / CBS 112371)</name>
    <name type="common">Trichophyton mentagrophytes</name>
    <dbReference type="NCBI Taxonomy" id="663331"/>
    <lineage>
        <taxon>Eukaryota</taxon>
        <taxon>Fungi</taxon>
        <taxon>Dikarya</taxon>
        <taxon>Ascomycota</taxon>
        <taxon>Pezizomycotina</taxon>
        <taxon>Eurotiomycetes</taxon>
        <taxon>Eurotiomycetidae</taxon>
        <taxon>Onygenales</taxon>
        <taxon>Arthrodermataceae</taxon>
        <taxon>Trichophyton</taxon>
    </lineage>
</organism>
<dbReference type="Proteomes" id="UP000008866">
    <property type="component" value="Unassembled WGS sequence"/>
</dbReference>
<dbReference type="FunFam" id="1.10.1200.10:FF:000005">
    <property type="entry name" value="Nonribosomal peptide synthetase 1"/>
    <property type="match status" value="3"/>
</dbReference>
<dbReference type="InterPro" id="IPR020806">
    <property type="entry name" value="PKS_PP-bd"/>
</dbReference>
<dbReference type="FunFam" id="3.40.50.980:FF:000001">
    <property type="entry name" value="Non-ribosomal peptide synthetase"/>
    <property type="match status" value="1"/>
</dbReference>
<dbReference type="PANTHER" id="PTHR45527:SF1">
    <property type="entry name" value="FATTY ACID SYNTHASE"/>
    <property type="match status" value="1"/>
</dbReference>
<dbReference type="PROSITE" id="PS50075">
    <property type="entry name" value="CARRIER"/>
    <property type="match status" value="3"/>
</dbReference>
<dbReference type="SUPFAM" id="SSF56801">
    <property type="entry name" value="Acetyl-CoA synthetase-like"/>
    <property type="match status" value="3"/>
</dbReference>
<dbReference type="GO" id="GO:0044550">
    <property type="term" value="P:secondary metabolite biosynthetic process"/>
    <property type="evidence" value="ECO:0007669"/>
    <property type="project" value="TreeGrafter"/>
</dbReference>
<dbReference type="GeneID" id="9526315"/>
<dbReference type="FunFam" id="3.40.50.12780:FF:000014">
    <property type="entry name" value="Nonribosomal peptide synthetase 1"/>
    <property type="match status" value="3"/>
</dbReference>
<dbReference type="FunFam" id="3.30.559.10:FF:000016">
    <property type="entry name" value="Nonribosomal peptide synthase Pes1"/>
    <property type="match status" value="1"/>
</dbReference>